<dbReference type="Pfam" id="PF25148">
    <property type="entry name" value="DUF7824"/>
    <property type="match status" value="1"/>
</dbReference>
<organism evidence="2 3">
    <name type="scientific">Nonomuraea montanisoli</name>
    <dbReference type="NCBI Taxonomy" id="2741721"/>
    <lineage>
        <taxon>Bacteria</taxon>
        <taxon>Bacillati</taxon>
        <taxon>Actinomycetota</taxon>
        <taxon>Actinomycetes</taxon>
        <taxon>Streptosporangiales</taxon>
        <taxon>Streptosporangiaceae</taxon>
        <taxon>Nonomuraea</taxon>
    </lineage>
</organism>
<feature type="domain" description="DUF7824" evidence="1">
    <location>
        <begin position="419"/>
        <end position="583"/>
    </location>
</feature>
<evidence type="ECO:0000259" key="1">
    <source>
        <dbReference type="Pfam" id="PF25148"/>
    </source>
</evidence>
<sequence>MTAWNDLYPFIRGGDVARTAQLVAGLDPAERKAVAAEMTEHVRKVFRSGRPWWDGEQRHHIRPLIMVGAGCLGGSAAVAAWLFRREFRWRREDPRDVVRILDLVRDRPEPWRADLARRVAARVRLPELDHWELAAALVRETGAEPPDNPAFMAGWLNGLRAETAATDPLLPVLGPRIFESDGLSDGFSAAEAVVVSELVQGGLLDRRAVLDGVVGRLLRDGQNGLPVLANLHDWLAPDLDETAERAKDYVRLLPPAPVPVAESAVARLRALDEAGRLEEELFAEAVEALTFRPEPRLLRAVLSWLGSTAGPRAAGRADVALRALAEIIGHEALVLQERAVRLAVPLAPVAGEEGREAIREAAATLPAELRERIAAAYGELPEEDEPAAPALVAPPAPQLPPPVASTEELARELAGFRGQHDDAYTFERLLAGLAEWSHRAPDALREALRPWWEQSRDYYGQNLDDEAEYLLNRAFLAFAAPEESRGITADNWPNGSSPDCGPIDRLYRARAFELVAVFEGGAGYPVLLAAPTSGTGHVDPEVLLDRLALLEASGARALPADLAQALLRLPRDVDAATAARARTFTSDAGRACAAWMSGDRLPDPAVSCEPFSTSDYWSTHKSIRVALTLPAMEGLDTVWSGYYPDLPNWWALALPSHRELAAAHLLPQLAHAVEAKSGVAAVLCDLARCDGPAGTATAYALAYGMGHADPASRSSTADALLTLAARGETPVEALGAALAELVTQGYLKLNRVAAALEETTRAGGHEVVWAVAACLLPSLLPSPLPADGERPRAGLADLMAAAATAARPAKARADLPALAAMASRKGSSRVVQEARRLHRLVAPCESTTVS</sequence>
<keyword evidence="3" id="KW-1185">Reference proteome</keyword>
<comment type="caution">
    <text evidence="2">The sequence shown here is derived from an EMBL/GenBank/DDBJ whole genome shotgun (WGS) entry which is preliminary data.</text>
</comment>
<accession>A0A7Y6I6H8</accession>
<gene>
    <name evidence="2" type="ORF">HTZ77_09420</name>
</gene>
<evidence type="ECO:0000313" key="3">
    <source>
        <dbReference type="Proteomes" id="UP000586042"/>
    </source>
</evidence>
<dbReference type="RefSeq" id="WP_175589081.1">
    <property type="nucleotide sequence ID" value="NZ_JABWGN010000003.1"/>
</dbReference>
<dbReference type="InterPro" id="IPR056726">
    <property type="entry name" value="DUF7824"/>
</dbReference>
<protein>
    <recommendedName>
        <fullName evidence="1">DUF7824 domain-containing protein</fullName>
    </recommendedName>
</protein>
<evidence type="ECO:0000313" key="2">
    <source>
        <dbReference type="EMBL" id="NUW31645.1"/>
    </source>
</evidence>
<reference evidence="2 3" key="1">
    <citation type="submission" date="2020-06" db="EMBL/GenBank/DDBJ databases">
        <title>Nonomuraea sp. SMC257, a novel actinomycete isolated from soil.</title>
        <authorList>
            <person name="Chanama M."/>
        </authorList>
    </citation>
    <scope>NUCLEOTIDE SEQUENCE [LARGE SCALE GENOMIC DNA]</scope>
    <source>
        <strain evidence="2 3">SMC257</strain>
    </source>
</reference>
<dbReference type="AlphaFoldDB" id="A0A7Y6I6H8"/>
<dbReference type="EMBL" id="JABWGN010000003">
    <property type="protein sequence ID" value="NUW31645.1"/>
    <property type="molecule type" value="Genomic_DNA"/>
</dbReference>
<name>A0A7Y6I6H8_9ACTN</name>
<dbReference type="Proteomes" id="UP000586042">
    <property type="component" value="Unassembled WGS sequence"/>
</dbReference>
<proteinExistence type="predicted"/>